<protein>
    <recommendedName>
        <fullName evidence="3">Phosphoenolpyruvate carboxykinase (ATP)</fullName>
    </recommendedName>
</protein>
<dbReference type="GO" id="GO:0017076">
    <property type="term" value="F:purine nucleotide binding"/>
    <property type="evidence" value="ECO:0007669"/>
    <property type="project" value="InterPro"/>
</dbReference>
<dbReference type="InterPro" id="IPR008210">
    <property type="entry name" value="PEP_carboxykinase_N"/>
</dbReference>
<gene>
    <name evidence="1" type="ORF">LDD865_1239</name>
</gene>
<evidence type="ECO:0000313" key="2">
    <source>
        <dbReference type="Proteomes" id="UP001295440"/>
    </source>
</evidence>
<reference evidence="1" key="1">
    <citation type="submission" date="2022-02" db="EMBL/GenBank/DDBJ databases">
        <authorList>
            <person name="Deutsch MARIE S."/>
        </authorList>
    </citation>
    <scope>NUCLEOTIDE SEQUENCE</scope>
    <source>
        <strain evidence="1">CIRM-BIA865</strain>
    </source>
</reference>
<evidence type="ECO:0008006" key="3">
    <source>
        <dbReference type="Google" id="ProtNLM"/>
    </source>
</evidence>
<dbReference type="EMBL" id="OV915080">
    <property type="protein sequence ID" value="CAH1706396.1"/>
    <property type="molecule type" value="Genomic_DNA"/>
</dbReference>
<dbReference type="SUPFAM" id="SSF68923">
    <property type="entry name" value="PEP carboxykinase N-terminal domain"/>
    <property type="match status" value="1"/>
</dbReference>
<organism evidence="1 2">
    <name type="scientific">Lactobacillus delbrueckii subsp. delbrueckii</name>
    <dbReference type="NCBI Taxonomy" id="83684"/>
    <lineage>
        <taxon>Bacteria</taxon>
        <taxon>Bacillati</taxon>
        <taxon>Bacillota</taxon>
        <taxon>Bacilli</taxon>
        <taxon>Lactobacillales</taxon>
        <taxon>Lactobacillaceae</taxon>
        <taxon>Lactobacillus</taxon>
    </lineage>
</organism>
<evidence type="ECO:0000313" key="1">
    <source>
        <dbReference type="EMBL" id="CAH1706396.1"/>
    </source>
</evidence>
<proteinExistence type="predicted"/>
<dbReference type="Proteomes" id="UP001295440">
    <property type="component" value="Chromosome"/>
</dbReference>
<name>A0AAU9R1T2_9LACO</name>
<sequence>MGLPVGAKQLVYNHGKILGRTASARHFVDDSEEDATALTNRLYEDIYAGHKQKYLKTTVLVGLDPSFSLKAHLMLPEDQAFNLLSYMLNFRFFDEKAAEMYGKSKLYDEGDLYFSLPPVLKVTDPVLT</sequence>
<dbReference type="GO" id="GO:0006094">
    <property type="term" value="P:gluconeogenesis"/>
    <property type="evidence" value="ECO:0007669"/>
    <property type="project" value="InterPro"/>
</dbReference>
<accession>A0AAU9R1T2</accession>
<dbReference type="AlphaFoldDB" id="A0AAU9R1T2"/>
<dbReference type="GO" id="GO:0004611">
    <property type="term" value="F:phosphoenolpyruvate carboxykinase activity"/>
    <property type="evidence" value="ECO:0007669"/>
    <property type="project" value="InterPro"/>
</dbReference>